<sequence>MDIHSKPIQQRIDWLFDLARRHGESFRSPEAWLARGRYLAEHPTAIAVLKCMDGRINIPVATNTPTGILMPFRNLGGMFDLGWPHLGEVLAHHVQRMVNDGRRVLFLITYHWSKGDPARGCAGFAYNTQAAIAHTQEIRRQVEHIFGSGHGTVYPLVCGFETDEDALAIHGVDGRMLDLATLGEGDVAMLEPRLADLLPDMPAQMRADLLPLLAGNLDHITQVREQVRLHERMLDIEHREWMICLGRGFDFLHTPNQALIVGPYSPDLADPIRKAAGIIQSNMKAKRIPSDGFLLLASVPYDEIGVDRARAELKSRFLSGFAANVIRADYPALAEQMSMHKAVLDWRSRSLEFLAG</sequence>
<gene>
    <name evidence="2" type="ORF">PROAA_2520003</name>
</gene>
<evidence type="ECO:0000313" key="2">
    <source>
        <dbReference type="EMBL" id="SBT08018.1"/>
    </source>
</evidence>
<reference evidence="2 3" key="1">
    <citation type="submission" date="2016-06" db="EMBL/GenBank/DDBJ databases">
        <authorList>
            <person name="Kjaerup R.B."/>
            <person name="Dalgaard T.S."/>
            <person name="Juul-Madsen H.R."/>
        </authorList>
    </citation>
    <scope>NUCLEOTIDE SEQUENCE [LARGE SCALE GENOMIC DNA]</scope>
    <source>
        <strain evidence="2">2</strain>
    </source>
</reference>
<feature type="domain" description="Carboxysome Shell Carbonic Anhydrase catalytic" evidence="1">
    <location>
        <begin position="49"/>
        <end position="173"/>
    </location>
</feature>
<proteinExistence type="predicted"/>
<accession>A0A1A8XVL9</accession>
<evidence type="ECO:0000313" key="3">
    <source>
        <dbReference type="Proteomes" id="UP000199600"/>
    </source>
</evidence>
<keyword evidence="3" id="KW-1185">Reference proteome</keyword>
<dbReference type="EMBL" id="FLQY01000171">
    <property type="protein sequence ID" value="SBT08018.1"/>
    <property type="molecule type" value="Genomic_DNA"/>
</dbReference>
<dbReference type="InterPro" id="IPR048539">
    <property type="entry name" value="CsoSCA_cat"/>
</dbReference>
<evidence type="ECO:0000259" key="1">
    <source>
        <dbReference type="Pfam" id="PF20686"/>
    </source>
</evidence>
<protein>
    <recommendedName>
        <fullName evidence="1">Carboxysome Shell Carbonic Anhydrase catalytic domain-containing protein</fullName>
    </recommendedName>
</protein>
<dbReference type="Proteomes" id="UP000199600">
    <property type="component" value="Unassembled WGS sequence"/>
</dbReference>
<dbReference type="AlphaFoldDB" id="A0A1A8XVL9"/>
<dbReference type="RefSeq" id="WP_186411077.1">
    <property type="nucleotide sequence ID" value="NZ_FLQY01000171.1"/>
</dbReference>
<dbReference type="Pfam" id="PF20686">
    <property type="entry name" value="CsoSCA_cat"/>
    <property type="match status" value="1"/>
</dbReference>
<organism evidence="2 3">
    <name type="scientific">Candidatus Propionivibrio aalborgensis</name>
    <dbReference type="NCBI Taxonomy" id="1860101"/>
    <lineage>
        <taxon>Bacteria</taxon>
        <taxon>Pseudomonadati</taxon>
        <taxon>Pseudomonadota</taxon>
        <taxon>Betaproteobacteria</taxon>
        <taxon>Rhodocyclales</taxon>
        <taxon>Rhodocyclaceae</taxon>
        <taxon>Propionivibrio</taxon>
    </lineage>
</organism>
<name>A0A1A8XVL9_9RHOO</name>